<evidence type="ECO:0000256" key="1">
    <source>
        <dbReference type="ARBA" id="ARBA00001917"/>
    </source>
</evidence>
<keyword evidence="10" id="KW-1185">Reference proteome</keyword>
<dbReference type="Proteomes" id="UP000574317">
    <property type="component" value="Unassembled WGS sequence"/>
</dbReference>
<feature type="active site" description="Proton acceptor" evidence="6">
    <location>
        <position position="294"/>
    </location>
</feature>
<organism evidence="9 10">
    <name type="scientific">Fusarium napiforme</name>
    <dbReference type="NCBI Taxonomy" id="42672"/>
    <lineage>
        <taxon>Eukaryota</taxon>
        <taxon>Fungi</taxon>
        <taxon>Dikarya</taxon>
        <taxon>Ascomycota</taxon>
        <taxon>Pezizomycotina</taxon>
        <taxon>Sordariomycetes</taxon>
        <taxon>Hypocreomycetidae</taxon>
        <taxon>Hypocreales</taxon>
        <taxon>Nectriaceae</taxon>
        <taxon>Fusarium</taxon>
        <taxon>Fusarium fujikuroi species complex</taxon>
    </lineage>
</organism>
<evidence type="ECO:0000256" key="3">
    <source>
        <dbReference type="ARBA" id="ARBA00022643"/>
    </source>
</evidence>
<dbReference type="Gene3D" id="3.20.20.70">
    <property type="entry name" value="Aldolase class I"/>
    <property type="match status" value="1"/>
</dbReference>
<feature type="binding site" evidence="7">
    <location>
        <begin position="348"/>
        <end position="349"/>
    </location>
    <ligand>
        <name>FMN</name>
        <dbReference type="ChEBI" id="CHEBI:58210"/>
    </ligand>
</feature>
<dbReference type="EMBL" id="JAAOAO010000545">
    <property type="protein sequence ID" value="KAF5537195.1"/>
    <property type="molecule type" value="Genomic_DNA"/>
</dbReference>
<dbReference type="InterPro" id="IPR008259">
    <property type="entry name" value="FMN_hydac_DH_AS"/>
</dbReference>
<dbReference type="SUPFAM" id="SSF51395">
    <property type="entry name" value="FMN-linked oxidoreductases"/>
    <property type="match status" value="1"/>
</dbReference>
<dbReference type="AlphaFoldDB" id="A0A8H5IH85"/>
<feature type="binding site" evidence="7">
    <location>
        <begin position="92"/>
        <end position="94"/>
    </location>
    <ligand>
        <name>FMN</name>
        <dbReference type="ChEBI" id="CHEBI:58210"/>
    </ligand>
</feature>
<feature type="binding site" evidence="7">
    <location>
        <position position="121"/>
    </location>
    <ligand>
        <name>FMN</name>
        <dbReference type="ChEBI" id="CHEBI:58210"/>
    </ligand>
</feature>
<protein>
    <submittedName>
        <fullName evidence="9">L-lactate dehydrogenase (Cytochrome)</fullName>
    </submittedName>
</protein>
<evidence type="ECO:0000259" key="8">
    <source>
        <dbReference type="PROSITE" id="PS51349"/>
    </source>
</evidence>
<dbReference type="InterPro" id="IPR037396">
    <property type="entry name" value="FMN_HAD"/>
</dbReference>
<comment type="similarity">
    <text evidence="5">Belongs to the FMN-dependent alpha-hydroxy acid dehydrogenase family.</text>
</comment>
<evidence type="ECO:0000313" key="10">
    <source>
        <dbReference type="Proteomes" id="UP000574317"/>
    </source>
</evidence>
<dbReference type="GO" id="GO:0016614">
    <property type="term" value="F:oxidoreductase activity, acting on CH-OH group of donors"/>
    <property type="evidence" value="ECO:0007669"/>
    <property type="project" value="UniProtKB-ARBA"/>
</dbReference>
<feature type="binding site" evidence="7">
    <location>
        <position position="152"/>
    </location>
    <ligand>
        <name>FMN</name>
        <dbReference type="ChEBI" id="CHEBI:58210"/>
    </ligand>
</feature>
<dbReference type="PROSITE" id="PS00557">
    <property type="entry name" value="FMN_HYDROXY_ACID_DH_1"/>
    <property type="match status" value="1"/>
</dbReference>
<evidence type="ECO:0000256" key="6">
    <source>
        <dbReference type="PIRSR" id="PIRSR000138-1"/>
    </source>
</evidence>
<feature type="binding site" evidence="7">
    <location>
        <position position="189"/>
    </location>
    <ligand>
        <name>glyoxylate</name>
        <dbReference type="ChEBI" id="CHEBI:36655"/>
    </ligand>
</feature>
<gene>
    <name evidence="9" type="ORF">FNAPI_11481</name>
</gene>
<evidence type="ECO:0000256" key="4">
    <source>
        <dbReference type="ARBA" id="ARBA00023002"/>
    </source>
</evidence>
<evidence type="ECO:0000256" key="2">
    <source>
        <dbReference type="ARBA" id="ARBA00022630"/>
    </source>
</evidence>
<proteinExistence type="inferred from homology"/>
<dbReference type="PROSITE" id="PS51349">
    <property type="entry name" value="FMN_HYDROXY_ACID_DH_2"/>
    <property type="match status" value="1"/>
</dbReference>
<feature type="binding site" evidence="7">
    <location>
        <begin position="325"/>
        <end position="329"/>
    </location>
    <ligand>
        <name>FMN</name>
        <dbReference type="ChEBI" id="CHEBI:58210"/>
    </ligand>
</feature>
<name>A0A8H5IH85_9HYPO</name>
<keyword evidence="2 7" id="KW-0285">Flavoprotein</keyword>
<keyword evidence="3 7" id="KW-0288">FMN</keyword>
<evidence type="ECO:0000256" key="7">
    <source>
        <dbReference type="PIRSR" id="PIRSR000138-2"/>
    </source>
</evidence>
<dbReference type="CDD" id="cd02809">
    <property type="entry name" value="alpha_hydroxyacid_oxid_FMN"/>
    <property type="match status" value="1"/>
</dbReference>
<feature type="binding site" evidence="7">
    <location>
        <position position="294"/>
    </location>
    <ligand>
        <name>glyoxylate</name>
        <dbReference type="ChEBI" id="CHEBI:36655"/>
    </ligand>
</feature>
<evidence type="ECO:0000256" key="5">
    <source>
        <dbReference type="ARBA" id="ARBA00024042"/>
    </source>
</evidence>
<dbReference type="PANTHER" id="PTHR10578:SF149">
    <property type="entry name" value="2-HYDROXYACID OXIDASE 2"/>
    <property type="match status" value="1"/>
</dbReference>
<dbReference type="Pfam" id="PF01070">
    <property type="entry name" value="FMN_dh"/>
    <property type="match status" value="1"/>
</dbReference>
<feature type="binding site" evidence="7">
    <location>
        <position position="154"/>
    </location>
    <ligand>
        <name>glyoxylate</name>
        <dbReference type="ChEBI" id="CHEBI:36655"/>
    </ligand>
</feature>
<comment type="cofactor">
    <cofactor evidence="1">
        <name>FMN</name>
        <dbReference type="ChEBI" id="CHEBI:58210"/>
    </cofactor>
</comment>
<sequence>MATTSSQPLTLHQVELAAKSKLPQHIYEFYASGSDDEEALRRNVDAFNRYGNPLTKFHPLFIRPRVLIDVSRVDTSTKFFGWSSPLPISIAPSAMQKLAGGEGELDVARAAASLGVNVTLSSQSTTSLEDVQAARQKVMRDARLQAPPPWMQLYLYEDVNKSVNLIRRAQASSYEALVLTVDTPVLGNRLAERRTAVVLPPGMSLPNTETPSNSNSKLPSVNRLLMNARTATEAADLLASAGSRMHSSSLTWVKTMSFLRGVTKMKIILKGIMTGEDAALAVEHGVDAIIVSNHGGRQLSNTCATIEALPEIVDAVKGRIPVILDGGIRTGTDVFKALALGADFVSIGRPVLWGLAYAGQNGVESVLHILEREFSRTMALAGVSSVADIKRNRLGVVASDGFGIAKL</sequence>
<dbReference type="FunFam" id="3.20.20.70:FF:000029">
    <property type="entry name" value="L-lactate dehydrogenase"/>
    <property type="match status" value="1"/>
</dbReference>
<feature type="binding site" evidence="7">
    <location>
        <position position="180"/>
    </location>
    <ligand>
        <name>FMN</name>
        <dbReference type="ChEBI" id="CHEBI:58210"/>
    </ligand>
</feature>
<reference evidence="9 10" key="1">
    <citation type="submission" date="2020-05" db="EMBL/GenBank/DDBJ databases">
        <title>Identification and distribution of gene clusters putatively required for synthesis of sphingolipid metabolism inhibitors in phylogenetically diverse species of the filamentous fungus Fusarium.</title>
        <authorList>
            <person name="Kim H.-S."/>
            <person name="Busman M."/>
            <person name="Brown D.W."/>
            <person name="Divon H."/>
            <person name="Uhlig S."/>
            <person name="Proctor R.H."/>
        </authorList>
    </citation>
    <scope>NUCLEOTIDE SEQUENCE [LARGE SCALE GENOMIC DNA]</scope>
    <source>
        <strain evidence="9 10">NRRL 25196</strain>
    </source>
</reference>
<dbReference type="GO" id="GO:0010181">
    <property type="term" value="F:FMN binding"/>
    <property type="evidence" value="ECO:0007669"/>
    <property type="project" value="InterPro"/>
</dbReference>
<dbReference type="PIRSF" id="PIRSF000138">
    <property type="entry name" value="Al-hdrx_acd_dh"/>
    <property type="match status" value="1"/>
</dbReference>
<dbReference type="PANTHER" id="PTHR10578">
    <property type="entry name" value="S -2-HYDROXY-ACID OXIDASE-RELATED"/>
    <property type="match status" value="1"/>
</dbReference>
<accession>A0A8H5IH85</accession>
<feature type="binding site" evidence="7">
    <location>
        <position position="270"/>
    </location>
    <ligand>
        <name>FMN</name>
        <dbReference type="ChEBI" id="CHEBI:58210"/>
    </ligand>
</feature>
<feature type="binding site" evidence="7">
    <location>
        <position position="297"/>
    </location>
    <ligand>
        <name>glyoxylate</name>
        <dbReference type="ChEBI" id="CHEBI:36655"/>
    </ligand>
</feature>
<keyword evidence="4" id="KW-0560">Oxidoreductase</keyword>
<dbReference type="InterPro" id="IPR013785">
    <property type="entry name" value="Aldolase_TIM"/>
</dbReference>
<evidence type="ECO:0000313" key="9">
    <source>
        <dbReference type="EMBL" id="KAF5537195.1"/>
    </source>
</evidence>
<dbReference type="InterPro" id="IPR012133">
    <property type="entry name" value="Alpha-hydoxy_acid_DH_FMN"/>
</dbReference>
<dbReference type="SMART" id="SM01240">
    <property type="entry name" value="IMPDH"/>
    <property type="match status" value="1"/>
</dbReference>
<comment type="caution">
    <text evidence="9">The sequence shown here is derived from an EMBL/GenBank/DDBJ whole genome shotgun (WGS) entry which is preliminary data.</text>
</comment>
<dbReference type="InterPro" id="IPR000262">
    <property type="entry name" value="FMN-dep_DH"/>
</dbReference>
<feature type="domain" description="FMN hydroxy acid dehydrogenase" evidence="8">
    <location>
        <begin position="3"/>
        <end position="399"/>
    </location>
</feature>
<feature type="binding site" evidence="7">
    <location>
        <position position="292"/>
    </location>
    <ligand>
        <name>FMN</name>
        <dbReference type="ChEBI" id="CHEBI:58210"/>
    </ligand>
</feature>